<protein>
    <submittedName>
        <fullName evidence="1">Uncharacterized protein</fullName>
    </submittedName>
</protein>
<evidence type="ECO:0000313" key="1">
    <source>
        <dbReference type="EMBL" id="UPV99684.1"/>
    </source>
</evidence>
<dbReference type="KEGG" id="haxz:M0R88_14330"/>
<sequence>MEVPDDWPYADEPTVCAACGSDDDRYVTVESLGLVWGAAMDGGLAPTAVGDYSGTLRLRCCHDCWTEAGIDALDEVRTLVDPDARATGGHSFALDDERVAAAARLDAERVAVGDLRSLDYRSDPEREHVRSQDEAVEAVLDAWFDRG</sequence>
<reference evidence="1" key="1">
    <citation type="submission" date="2022-04" db="EMBL/GenBank/DDBJ databases">
        <title>Diverse halophilic archaea isolated from saline environments.</title>
        <authorList>
            <person name="Cui H.-L."/>
        </authorList>
    </citation>
    <scope>NUCLEOTIDE SEQUENCE</scope>
    <source>
        <strain evidence="1">XZYJT40</strain>
    </source>
</reference>
<name>A0A8U0IG23_9EURY</name>
<dbReference type="AlphaFoldDB" id="A0A8U0IG23"/>
<keyword evidence="2" id="KW-1185">Reference proteome</keyword>
<dbReference type="EMBL" id="CP096658">
    <property type="protein sequence ID" value="UPV99684.1"/>
    <property type="molecule type" value="Genomic_DNA"/>
</dbReference>
<proteinExistence type="predicted"/>
<dbReference type="Proteomes" id="UP000830434">
    <property type="component" value="Chromosome"/>
</dbReference>
<gene>
    <name evidence="1" type="ORF">M0R88_14330</name>
</gene>
<dbReference type="GeneID" id="72191055"/>
<organism evidence="1 2">
    <name type="scientific">Halorussus gelatinilyticus</name>
    <dbReference type="NCBI Taxonomy" id="2937524"/>
    <lineage>
        <taxon>Archaea</taxon>
        <taxon>Methanobacteriati</taxon>
        <taxon>Methanobacteriota</taxon>
        <taxon>Stenosarchaea group</taxon>
        <taxon>Halobacteria</taxon>
        <taxon>Halobacteriales</taxon>
        <taxon>Haladaptataceae</taxon>
        <taxon>Halorussus</taxon>
    </lineage>
</organism>
<evidence type="ECO:0000313" key="2">
    <source>
        <dbReference type="Proteomes" id="UP000830434"/>
    </source>
</evidence>
<dbReference type="RefSeq" id="WP_248654175.1">
    <property type="nucleotide sequence ID" value="NZ_CP096658.1"/>
</dbReference>
<accession>A0A8U0IG23</accession>